<sequence>MPNPEAPEFNSSTTSSGEFTSETPRYINEERGEKANNTVINEKKAENAATGERQYTKAEQARIDELVSRYQELIGISQRMKENIAAKEQASAGGEQSPEDPTTPEDNPASSEQQPSPENLQSTIEKAKKNRGLKGVLIATVSLVLAGIIAAGTWAMFHLNGDKNKTNLPDQPISTEAFDATLGGGENQEAKGIYDGYGEKGMWLSENKGGTYDFASAKETAEACDDDECEMMKYTSRNQVESYADYIANLPEELQPEGFKGLTILEAEKKLESLPDEEYDAIKQQFDGIIDGAFTRDVTLDGDYHNSYMRLIDPSKPATHDNMELVECTTHESGTRAVELYWTDDGTAYGKVIGTMTVKITRDDNGNIIGGCMQVVNPVGTHSNIYTGMSTVTDNPTPGNPTTPSNPTPDNPTPDKPDTPTETIKPKDPNNLIRIDEQIQEDIAEDIGTDEVRVTPNPGVSDNDITDRPSSDDYQGTSPDIVQNDDSREAEPVQDQVSPENNYSEDRGGANADEYAPVQDDQATQDAADAAEIPVDEAPTGGTELNDILGELGIN</sequence>
<evidence type="ECO:0008006" key="5">
    <source>
        <dbReference type="Google" id="ProtNLM"/>
    </source>
</evidence>
<reference evidence="3 4" key="2">
    <citation type="journal article" date="2020" name="Cell Rep.">
        <title>Acquisition and Adaptation of Ultra-small Parasitic Reduced Genome Bacteria to Mammalian Hosts.</title>
        <authorList>
            <person name="McLean J.S."/>
            <person name="Bor B."/>
            <person name="Kerns K.A."/>
            <person name="Liu Q."/>
            <person name="To T.T."/>
            <person name="Solden L."/>
            <person name="Hendrickson E.L."/>
            <person name="Wrighton K."/>
            <person name="Shi W."/>
            <person name="He X."/>
        </authorList>
    </citation>
    <scope>NUCLEOTIDE SEQUENCE [LARGE SCALE GENOMIC DNA]</scope>
    <source>
        <strain evidence="3 4">TM7_G3_2_Rum_HOT_351B</strain>
    </source>
</reference>
<evidence type="ECO:0000256" key="2">
    <source>
        <dbReference type="SAM" id="Phobius"/>
    </source>
</evidence>
<evidence type="ECO:0000256" key="1">
    <source>
        <dbReference type="SAM" id="MobiDB-lite"/>
    </source>
</evidence>
<protein>
    <recommendedName>
        <fullName evidence="5">Ig-like domain-containing protein</fullName>
    </recommendedName>
</protein>
<reference evidence="3 4" key="1">
    <citation type="journal article" date="2018" name="bioRxiv">
        <title>Evidence of independent acquisition and adaption of ultra-small bacteria to human hosts across the highly diverse yet reduced genomes of the phylum Saccharibacteria.</title>
        <authorList>
            <person name="McLean J.S."/>
            <person name="Bor B."/>
            <person name="To T.T."/>
            <person name="Liu Q."/>
            <person name="Kearns K.A."/>
            <person name="Solden L.M."/>
            <person name="Wrighton K.C."/>
            <person name="He X."/>
            <person name="Shi W."/>
        </authorList>
    </citation>
    <scope>NUCLEOTIDE SEQUENCE [LARGE SCALE GENOMIC DNA]</scope>
    <source>
        <strain evidence="3 4">TM7_G3_2_Rum_HOT_351B</strain>
    </source>
</reference>
<keyword evidence="2" id="KW-0812">Transmembrane</keyword>
<keyword evidence="4" id="KW-1185">Reference proteome</keyword>
<accession>A0ABY0FLK8</accession>
<keyword evidence="2" id="KW-0472">Membrane</keyword>
<feature type="compositionally biased region" description="Acidic residues" evidence="1">
    <location>
        <begin position="438"/>
        <end position="449"/>
    </location>
</feature>
<feature type="compositionally biased region" description="Polar residues" evidence="1">
    <location>
        <begin position="104"/>
        <end position="120"/>
    </location>
</feature>
<feature type="compositionally biased region" description="Low complexity" evidence="1">
    <location>
        <begin position="11"/>
        <end position="23"/>
    </location>
</feature>
<feature type="compositionally biased region" description="Low complexity" evidence="1">
    <location>
        <begin position="519"/>
        <end position="531"/>
    </location>
</feature>
<evidence type="ECO:0000313" key="3">
    <source>
        <dbReference type="EMBL" id="RYC74691.1"/>
    </source>
</evidence>
<feature type="compositionally biased region" description="Basic and acidic residues" evidence="1">
    <location>
        <begin position="413"/>
        <end position="428"/>
    </location>
</feature>
<feature type="region of interest" description="Disordered" evidence="1">
    <location>
        <begin position="84"/>
        <end position="120"/>
    </location>
</feature>
<feature type="transmembrane region" description="Helical" evidence="2">
    <location>
        <begin position="136"/>
        <end position="157"/>
    </location>
</feature>
<organism evidence="3 4">
    <name type="scientific">Candidatus Nanosyncoccus alces</name>
    <dbReference type="NCBI Taxonomy" id="2171997"/>
    <lineage>
        <taxon>Bacteria</taxon>
        <taxon>Candidatus Saccharimonadota</taxon>
        <taxon>Candidatus Nanosyncoccalia</taxon>
        <taxon>Candidatus Nanosyncoccales</taxon>
        <taxon>Candidatus Nanosyncoccaceae</taxon>
        <taxon>Candidatus Nanosyncoccus</taxon>
    </lineage>
</organism>
<feature type="compositionally biased region" description="Pro residues" evidence="1">
    <location>
        <begin position="398"/>
        <end position="412"/>
    </location>
</feature>
<feature type="compositionally biased region" description="Polar residues" evidence="1">
    <location>
        <begin position="472"/>
        <end position="481"/>
    </location>
</feature>
<evidence type="ECO:0000313" key="4">
    <source>
        <dbReference type="Proteomes" id="UP001191019"/>
    </source>
</evidence>
<comment type="caution">
    <text evidence="3">The sequence shown here is derived from an EMBL/GenBank/DDBJ whole genome shotgun (WGS) entry which is preliminary data.</text>
</comment>
<keyword evidence="2" id="KW-1133">Transmembrane helix</keyword>
<feature type="region of interest" description="Disordered" evidence="1">
    <location>
        <begin position="1"/>
        <end position="57"/>
    </location>
</feature>
<gene>
    <name evidence="3" type="ORF">G3RUM_00443</name>
</gene>
<feature type="region of interest" description="Disordered" evidence="1">
    <location>
        <begin position="387"/>
        <end position="555"/>
    </location>
</feature>
<dbReference type="RefSeq" id="WP_129734956.1">
    <property type="nucleotide sequence ID" value="NZ_PRLM01000004.1"/>
</dbReference>
<proteinExistence type="predicted"/>
<dbReference type="Proteomes" id="UP001191019">
    <property type="component" value="Unassembled WGS sequence"/>
</dbReference>
<dbReference type="EMBL" id="PRLM01000004">
    <property type="protein sequence ID" value="RYC74691.1"/>
    <property type="molecule type" value="Genomic_DNA"/>
</dbReference>
<name>A0ABY0FLK8_9BACT</name>